<protein>
    <submittedName>
        <fullName evidence="1">Uncharacterized protein</fullName>
    </submittedName>
</protein>
<sequence>MAGMMPERETSGQRISVFLQSKKLGASSSHPAFFVVFCREKEGMGDMSDDVADKVAYKLGNGVC</sequence>
<dbReference type="RefSeq" id="WP_211085744.1">
    <property type="nucleotide sequence ID" value="NZ_CBCSLC010000072.1"/>
</dbReference>
<dbReference type="EMBL" id="JAGIKV010000046">
    <property type="protein sequence ID" value="MBP2249660.1"/>
    <property type="molecule type" value="Genomic_DNA"/>
</dbReference>
<gene>
    <name evidence="1" type="ORF">J2Z28_006362</name>
</gene>
<proteinExistence type="predicted"/>
<evidence type="ECO:0000313" key="1">
    <source>
        <dbReference type="EMBL" id="MBP2249660.1"/>
    </source>
</evidence>
<reference evidence="1 2" key="1">
    <citation type="submission" date="2021-03" db="EMBL/GenBank/DDBJ databases">
        <title>Genomic Encyclopedia of Type Strains, Phase IV (KMG-IV): sequencing the most valuable type-strain genomes for metagenomic binning, comparative biology and taxonomic classification.</title>
        <authorList>
            <person name="Goeker M."/>
        </authorList>
    </citation>
    <scope>NUCLEOTIDE SEQUENCE [LARGE SCALE GENOMIC DNA]</scope>
    <source>
        <strain evidence="1 2">DSM 21292</strain>
    </source>
</reference>
<keyword evidence="2" id="KW-1185">Reference proteome</keyword>
<accession>A0ABS4S4W2</accession>
<organism evidence="1 2">
    <name type="scientific">Paenibacillus xylanexedens</name>
    <dbReference type="NCBI Taxonomy" id="528191"/>
    <lineage>
        <taxon>Bacteria</taxon>
        <taxon>Bacillati</taxon>
        <taxon>Bacillota</taxon>
        <taxon>Bacilli</taxon>
        <taxon>Bacillales</taxon>
        <taxon>Paenibacillaceae</taxon>
        <taxon>Paenibacillus</taxon>
    </lineage>
</organism>
<evidence type="ECO:0000313" key="2">
    <source>
        <dbReference type="Proteomes" id="UP000810207"/>
    </source>
</evidence>
<dbReference type="Proteomes" id="UP000810207">
    <property type="component" value="Unassembled WGS sequence"/>
</dbReference>
<comment type="caution">
    <text evidence="1">The sequence shown here is derived from an EMBL/GenBank/DDBJ whole genome shotgun (WGS) entry which is preliminary data.</text>
</comment>
<name>A0ABS4S4W2_PAEXY</name>